<dbReference type="PROSITE" id="PS50093">
    <property type="entry name" value="PKD"/>
    <property type="match status" value="1"/>
</dbReference>
<dbReference type="Pfam" id="PF12550">
    <property type="entry name" value="GCR1_C"/>
    <property type="match status" value="1"/>
</dbReference>
<evidence type="ECO:0000313" key="4">
    <source>
        <dbReference type="EMBL" id="KAG7343873.1"/>
    </source>
</evidence>
<reference evidence="4" key="2">
    <citation type="submission" date="2021-04" db="EMBL/GenBank/DDBJ databases">
        <authorList>
            <person name="Podell S."/>
        </authorList>
    </citation>
    <scope>NUCLEOTIDE SEQUENCE</scope>
    <source>
        <strain evidence="4">Hildebrandi</strain>
    </source>
</reference>
<reference evidence="4" key="1">
    <citation type="journal article" date="2021" name="Sci. Rep.">
        <title>Diploid genomic architecture of Nitzschia inconspicua, an elite biomass production diatom.</title>
        <authorList>
            <person name="Oliver A."/>
            <person name="Podell S."/>
            <person name="Pinowska A."/>
            <person name="Traller J.C."/>
            <person name="Smith S.R."/>
            <person name="McClure R."/>
            <person name="Beliaev A."/>
            <person name="Bohutskyi P."/>
            <person name="Hill E.A."/>
            <person name="Rabines A."/>
            <person name="Zheng H."/>
            <person name="Allen L.Z."/>
            <person name="Kuo A."/>
            <person name="Grigoriev I.V."/>
            <person name="Allen A.E."/>
            <person name="Hazlebeck D."/>
            <person name="Allen E.E."/>
        </authorList>
    </citation>
    <scope>NUCLEOTIDE SEQUENCE</scope>
    <source>
        <strain evidence="4">Hildebrandi</strain>
    </source>
</reference>
<dbReference type="InterPro" id="IPR031872">
    <property type="entry name" value="NDC10_II"/>
</dbReference>
<keyword evidence="5" id="KW-1185">Reference proteome</keyword>
<keyword evidence="1" id="KW-0175">Coiled coil</keyword>
<feature type="region of interest" description="Disordered" evidence="2">
    <location>
        <begin position="664"/>
        <end position="687"/>
    </location>
</feature>
<accession>A0A9K3PDV7</accession>
<dbReference type="InterPro" id="IPR012938">
    <property type="entry name" value="Glc/Sorbosone_DH"/>
</dbReference>
<dbReference type="Pfam" id="PF16787">
    <property type="entry name" value="NDC10_II"/>
    <property type="match status" value="1"/>
</dbReference>
<dbReference type="PANTHER" id="PTHR19328">
    <property type="entry name" value="HEDGEHOG-INTERACTING PROTEIN"/>
    <property type="match status" value="1"/>
</dbReference>
<organism evidence="4 5">
    <name type="scientific">Nitzschia inconspicua</name>
    <dbReference type="NCBI Taxonomy" id="303405"/>
    <lineage>
        <taxon>Eukaryota</taxon>
        <taxon>Sar</taxon>
        <taxon>Stramenopiles</taxon>
        <taxon>Ochrophyta</taxon>
        <taxon>Bacillariophyta</taxon>
        <taxon>Bacillariophyceae</taxon>
        <taxon>Bacillariophycidae</taxon>
        <taxon>Bacillariales</taxon>
        <taxon>Bacillariaceae</taxon>
        <taxon>Nitzschia</taxon>
    </lineage>
</organism>
<dbReference type="Pfam" id="PF07995">
    <property type="entry name" value="GSDH"/>
    <property type="match status" value="1"/>
</dbReference>
<proteinExistence type="predicted"/>
<evidence type="ECO:0000256" key="1">
    <source>
        <dbReference type="SAM" id="Coils"/>
    </source>
</evidence>
<dbReference type="SMART" id="SM00089">
    <property type="entry name" value="PKD"/>
    <property type="match status" value="1"/>
</dbReference>
<evidence type="ECO:0000259" key="3">
    <source>
        <dbReference type="PROSITE" id="PS50093"/>
    </source>
</evidence>
<feature type="coiled-coil region" evidence="1">
    <location>
        <begin position="586"/>
        <end position="624"/>
    </location>
</feature>
<dbReference type="CDD" id="cd00146">
    <property type="entry name" value="PKD"/>
    <property type="match status" value="1"/>
</dbReference>
<dbReference type="InterPro" id="IPR000601">
    <property type="entry name" value="PKD_dom"/>
</dbReference>
<sequence>MSLDAYNRARFILNSSATTADSSNVTTSPVHPVDLELDSHIQTAAALGTLDSEMPENTMKAMVPKMVEFFDYCNKVYPLETHKYHLTSAKVYRFMWYVAFREKKPTGGRKRRNESNHQNQYFDLAAYNAIICDFRQPGSGESQLIWPRPRNPVSSSVFALYKAVLRNIHQVHVAQKLTSNTWEQIWTIHLDELHKIVKERQPEIRKESYQEKATEEFAPHTIVENYGNIEEELWQSSTIRNGHRTQVSGLRHRYLFLHLTSGILRAESLYKAELSDFIGIVPPCSHEDVHRMFIMVNQLPMGKTDQGRILYGRATRHRDVRLCCIGALAFYLQYRFYVTCEFRDFTVDDWLDDTKWFDIKLLTNVESCDHTSVMCNDSYKDKMKAVMSKLKLPMGKLLHLDRNVGPEILKFLEAESEDIQKMGNWNPSIHDSSYSTKLPMKAIRQLAGYPDGQSLYLNTRTALDPPEALLRATPMGQWVYEAQENVGRRCAESGSSMHQTVYQVLCFFVDLNRIFLQDAAAMICLFPERGRHKMYDEIPVFNHELWQPFVGEMKLKLETEECPFDAKLQAVLPDVHQWHQANQQAVAELVRETKLLREETKLLREETKKAIEAIQNDLRQSNMDFRRSIAMASAALAKTLRAHAGSVVPEVAGLEELSALMAASSPGTSPRFREDQQNDEHPRVDSRPFIMHPKHASIHNMYCEWHGISPFADPQGGVVGRNKTHGKKWRKEFNPNHYSRTSRIMKAVDHIISSDNLTWQDAVTRLEPLYDRSGKSLSKMVDLLVDEGLLAKGKARVSHDSAVSGVFAPNPRGNSSMLLLASKDEGVRVLENPDESRESMVVLDLANREFLCVNGERGLQAITVHPKFNVQEGNYWIYLFYTEFKQLCMLGREHVDKSVGPRNIVARFRMDPDTLMIDEGSKEEIWASTPGYGQNHNGGAMAFGADGKLWITMGDNNDVESVQDLKNTLGTIIRVNPEDGSVPHDNPFSQKNGYKSYLCSQFGGRVPPHAPADAVCGEIFAYGFRNPFRISMDPTVTDKVMFTIQDVGQDTWEEISDGGTNYAGRNYGWPTAEGVCEQGSVSNCTMPQNPNAVEPFHWYMHRDRNISTGFQGGCVTAGVFVPEGIWPSNYKYLFADFTFKEVYLLLKRRQRECRNCVPPLPGTKNSTFYRSPKTNQDFTDLNAGRMTDLFFGPFGEAQALYLVQGGDDTVIRIRYTGSLKSPPVADFLVPKQNLEVGEVIQFEKRSTDEDRGTLTFEWNFGDGSISNEKSPLHIYEAPGQYRVTLTVIDEVDQTQQRSRTVIVGELPNATIVSPALGDEFEVGQKMILQGYALDSLGNNISDSQIEWEVQQHHADHYHPFMSRTNCTGFVLDPAPGPEDFFAASNSFLRVIMYATDSYGLTAEVYRDVQPKIVMIEVDSFPSGMVITVHGSKITTPLTFASWANLDLPLEVNDQPPFIFSHWNNTNGDKITTKRRIFKVPTSYSNRPLINAVFCIGSAFEHNCTELQVECCSGTCVNDKCGLPGKS</sequence>
<evidence type="ECO:0000313" key="5">
    <source>
        <dbReference type="Proteomes" id="UP000693970"/>
    </source>
</evidence>
<evidence type="ECO:0000256" key="2">
    <source>
        <dbReference type="SAM" id="MobiDB-lite"/>
    </source>
</evidence>
<comment type="caution">
    <text evidence="4">The sequence shown here is derived from an EMBL/GenBank/DDBJ whole genome shotgun (WGS) entry which is preliminary data.</text>
</comment>
<feature type="domain" description="PKD" evidence="3">
    <location>
        <begin position="1223"/>
        <end position="1303"/>
    </location>
</feature>
<feature type="compositionally biased region" description="Basic and acidic residues" evidence="2">
    <location>
        <begin position="671"/>
        <end position="686"/>
    </location>
</feature>
<dbReference type="PANTHER" id="PTHR19328:SF13">
    <property type="entry name" value="HIPL1 PROTEIN"/>
    <property type="match status" value="1"/>
</dbReference>
<dbReference type="GO" id="GO:0003677">
    <property type="term" value="F:DNA binding"/>
    <property type="evidence" value="ECO:0007669"/>
    <property type="project" value="InterPro"/>
</dbReference>
<dbReference type="EMBL" id="JAGRRH010000023">
    <property type="protein sequence ID" value="KAG7343873.1"/>
    <property type="molecule type" value="Genomic_DNA"/>
</dbReference>
<dbReference type="InterPro" id="IPR022210">
    <property type="entry name" value="TF_GCR1-like"/>
</dbReference>
<dbReference type="Proteomes" id="UP000693970">
    <property type="component" value="Unassembled WGS sequence"/>
</dbReference>
<protein>
    <submittedName>
        <fullName evidence="4">Glucose / Sorbosone dehydrogenase</fullName>
    </submittedName>
</protein>
<dbReference type="Pfam" id="PF18911">
    <property type="entry name" value="PKD_4"/>
    <property type="match status" value="1"/>
</dbReference>
<dbReference type="InterPro" id="IPR022409">
    <property type="entry name" value="PKD/Chitinase_dom"/>
</dbReference>
<name>A0A9K3PDV7_9STRA</name>
<gene>
    <name evidence="4" type="ORF">IV203_021881</name>
</gene>